<sequence>MNKKNIILVIAIGGILIGGIAAYMYFNSQNEAKIKAEQEEEVIEAQTKAAVFEEDRSEQIAYAKKLYDQYKAAGGSFASGPCLANGTEWAIDVVHNPRQPTDDDPSYQCSSYVSGQAKYFVELDTEGNVLRAE</sequence>
<protein>
    <submittedName>
        <fullName evidence="2">Uncharacterized protein</fullName>
    </submittedName>
</protein>
<evidence type="ECO:0000256" key="1">
    <source>
        <dbReference type="SAM" id="Phobius"/>
    </source>
</evidence>
<organism evidence="2 3">
    <name type="scientific">Candidatus Terrybacteria bacterium RIFCSPLOWO2_01_FULL_40_23</name>
    <dbReference type="NCBI Taxonomy" id="1802366"/>
    <lineage>
        <taxon>Bacteria</taxon>
        <taxon>Candidatus Terryibacteriota</taxon>
    </lineage>
</organism>
<keyword evidence="1" id="KW-0472">Membrane</keyword>
<evidence type="ECO:0000313" key="3">
    <source>
        <dbReference type="Proteomes" id="UP000176951"/>
    </source>
</evidence>
<comment type="caution">
    <text evidence="2">The sequence shown here is derived from an EMBL/GenBank/DDBJ whole genome shotgun (WGS) entry which is preliminary data.</text>
</comment>
<name>A0A1G2PR38_9BACT</name>
<keyword evidence="1" id="KW-1133">Transmembrane helix</keyword>
<feature type="transmembrane region" description="Helical" evidence="1">
    <location>
        <begin position="6"/>
        <end position="26"/>
    </location>
</feature>
<evidence type="ECO:0000313" key="2">
    <source>
        <dbReference type="EMBL" id="OHA50787.1"/>
    </source>
</evidence>
<gene>
    <name evidence="2" type="ORF">A3A97_01710</name>
</gene>
<accession>A0A1G2PR38</accession>
<dbReference type="EMBL" id="MHSW01000029">
    <property type="protein sequence ID" value="OHA50787.1"/>
    <property type="molecule type" value="Genomic_DNA"/>
</dbReference>
<keyword evidence="1" id="KW-0812">Transmembrane</keyword>
<dbReference type="Proteomes" id="UP000176951">
    <property type="component" value="Unassembled WGS sequence"/>
</dbReference>
<reference evidence="2 3" key="1">
    <citation type="journal article" date="2016" name="Nat. Commun.">
        <title>Thousands of microbial genomes shed light on interconnected biogeochemical processes in an aquifer system.</title>
        <authorList>
            <person name="Anantharaman K."/>
            <person name="Brown C.T."/>
            <person name="Hug L.A."/>
            <person name="Sharon I."/>
            <person name="Castelle C.J."/>
            <person name="Probst A.J."/>
            <person name="Thomas B.C."/>
            <person name="Singh A."/>
            <person name="Wilkins M.J."/>
            <person name="Karaoz U."/>
            <person name="Brodie E.L."/>
            <person name="Williams K.H."/>
            <person name="Hubbard S.S."/>
            <person name="Banfield J.F."/>
        </authorList>
    </citation>
    <scope>NUCLEOTIDE SEQUENCE [LARGE SCALE GENOMIC DNA]</scope>
</reference>
<proteinExistence type="predicted"/>
<dbReference type="AlphaFoldDB" id="A0A1G2PR38"/>